<evidence type="ECO:0000313" key="1">
    <source>
        <dbReference type="EMBL" id="EAT15753.1"/>
    </source>
</evidence>
<dbReference type="InterPro" id="IPR036237">
    <property type="entry name" value="Xyl_isomerase-like_sf"/>
</dbReference>
<proteinExistence type="predicted"/>
<reference evidence="1" key="1">
    <citation type="submission" date="2006-05" db="EMBL/GenBank/DDBJ databases">
        <title>Annotation of the draft genome assembly of Desulfuromonas acetoxidans DSM 684.</title>
        <authorList>
            <consortium name="US DOE Joint Genome Institute (JGI-ORNL)"/>
            <person name="Larimer F."/>
            <person name="Land M."/>
            <person name="Hauser L."/>
        </authorList>
    </citation>
    <scope>NUCLEOTIDE SEQUENCE [LARGE SCALE GENOMIC DNA]</scope>
    <source>
        <strain evidence="1">DSM 684</strain>
    </source>
</reference>
<gene>
    <name evidence="1" type="ORF">Dace_2453</name>
</gene>
<evidence type="ECO:0000313" key="2">
    <source>
        <dbReference type="Proteomes" id="UP000005695"/>
    </source>
</evidence>
<dbReference type="RefSeq" id="WP_006000174.1">
    <property type="nucleotide sequence ID" value="NZ_AAEW02000008.1"/>
</dbReference>
<dbReference type="OrthoDB" id="9795204at2"/>
<dbReference type="EMBL" id="AAEW02000008">
    <property type="protein sequence ID" value="EAT15753.1"/>
    <property type="molecule type" value="Genomic_DNA"/>
</dbReference>
<comment type="caution">
    <text evidence="1">The sequence shown here is derived from an EMBL/GenBank/DDBJ whole genome shotgun (WGS) entry which is preliminary data.</text>
</comment>
<protein>
    <submittedName>
        <fullName evidence="1">Uncharacterized protein</fullName>
    </submittedName>
</protein>
<name>Q1JZY9_DESA6</name>
<dbReference type="SUPFAM" id="SSF51658">
    <property type="entry name" value="Xylose isomerase-like"/>
    <property type="match status" value="1"/>
</dbReference>
<dbReference type="Proteomes" id="UP000005695">
    <property type="component" value="Unassembled WGS sequence"/>
</dbReference>
<reference evidence="1" key="2">
    <citation type="submission" date="2006-05" db="EMBL/GenBank/DDBJ databases">
        <title>Sequencing of the draft genome and assembly of Desulfuromonas acetoxidans DSM 684.</title>
        <authorList>
            <consortium name="US DOE Joint Genome Institute (JGI-PGF)"/>
            <person name="Copeland A."/>
            <person name="Lucas S."/>
            <person name="Lapidus A."/>
            <person name="Barry K."/>
            <person name="Detter J.C."/>
            <person name="Glavina del Rio T."/>
            <person name="Hammon N."/>
            <person name="Israni S."/>
            <person name="Dalin E."/>
            <person name="Tice H."/>
            <person name="Bruce D."/>
            <person name="Pitluck S."/>
            <person name="Richardson P."/>
        </authorList>
    </citation>
    <scope>NUCLEOTIDE SEQUENCE [LARGE SCALE GENOMIC DNA]</scope>
    <source>
        <strain evidence="1">DSM 684</strain>
    </source>
</reference>
<dbReference type="Pfam" id="PF08901">
    <property type="entry name" value="DUF1847"/>
    <property type="match status" value="1"/>
</dbReference>
<accession>Q1JZY9</accession>
<organism evidence="1 2">
    <name type="scientific">Desulfuromonas acetoxidans (strain DSM 684 / 11070)</name>
    <dbReference type="NCBI Taxonomy" id="281689"/>
    <lineage>
        <taxon>Bacteria</taxon>
        <taxon>Pseudomonadati</taxon>
        <taxon>Thermodesulfobacteriota</taxon>
        <taxon>Desulfuromonadia</taxon>
        <taxon>Desulfuromonadales</taxon>
        <taxon>Desulfuromonadaceae</taxon>
        <taxon>Desulfuromonas</taxon>
    </lineage>
</organism>
<dbReference type="AlphaFoldDB" id="Q1JZY9"/>
<dbReference type="InterPro" id="IPR014997">
    <property type="entry name" value="DUF1847"/>
</dbReference>
<keyword evidence="2" id="KW-1185">Reference proteome</keyword>
<sequence length="238" mass="25806">MTDNNVFSCQQCSTVWSKTGKTFCTSPEGALPQPAHCPAAESGVIDEAFQHYVGTGDDARLAQVAARVEGMGCQANPDEGYVTTRWTRVEETIAFAKLMGFHTIGIATCLGLLLETEQLVKILKAQGFDVVTVCCKAGGHDKRDLGLAESDKVRPEHFEAACHPIAQAELLNRSASEMNILVGLCVGHDMLFNKYSKVPVTTLVAKDRVTGHNPASVLYGQNFCYKRLQKTALDIPTT</sequence>